<dbReference type="InterPro" id="IPR012677">
    <property type="entry name" value="Nucleotide-bd_a/b_plait_sf"/>
</dbReference>
<reference evidence="5 6" key="1">
    <citation type="submission" date="2020-08" db="EMBL/GenBank/DDBJ databases">
        <title>Plant Genome Project.</title>
        <authorList>
            <person name="Zhang R.-G."/>
        </authorList>
    </citation>
    <scope>NUCLEOTIDE SEQUENCE [LARGE SCALE GENOMIC DNA]</scope>
    <source>
        <tissue evidence="5">Rhizome</tissue>
    </source>
</reference>
<dbReference type="GO" id="GO:0003729">
    <property type="term" value="F:mRNA binding"/>
    <property type="evidence" value="ECO:0007669"/>
    <property type="project" value="TreeGrafter"/>
</dbReference>
<dbReference type="Gene3D" id="3.30.70.330">
    <property type="match status" value="2"/>
</dbReference>
<keyword evidence="2 3" id="KW-0694">RNA-binding</keyword>
<feature type="domain" description="RRM" evidence="4">
    <location>
        <begin position="234"/>
        <end position="312"/>
    </location>
</feature>
<dbReference type="GO" id="GO:0009535">
    <property type="term" value="C:chloroplast thylakoid membrane"/>
    <property type="evidence" value="ECO:0007669"/>
    <property type="project" value="TreeGrafter"/>
</dbReference>
<feature type="domain" description="RRM" evidence="4">
    <location>
        <begin position="145"/>
        <end position="223"/>
    </location>
</feature>
<dbReference type="Pfam" id="PF00076">
    <property type="entry name" value="RRM_1"/>
    <property type="match status" value="2"/>
</dbReference>
<evidence type="ECO:0000259" key="4">
    <source>
        <dbReference type="PROSITE" id="PS50102"/>
    </source>
</evidence>
<sequence length="319" mass="35147">MDILSPLSSLSSPSNLRFRAASIPFKLTMADALLPSLPPVLFSSEPWLPQLIPLLRSSKPLRLSSSLSSSSISLSKKPPFLPLVTRTSRWDFQKGLDLGVTPVLEELAGEEEEQTEKPGTIAQGLDGFVENPKEEDPYAAPPDKIKLYVGNLPYNVDSQKLSQLFENAGAVEVAEVIYNRLTGQSRGFGFVTMNTAQEAEKAVKMFNNYEFDGRLLSVNKAAPKGPHGNSERSFRIFIGSLPSTMDDDRLELLFNEHGKVLEAKVIYDNDTGLSRCYGFVKMASQSQRDDAIAALNGQSLDGHTLKVKVAEPQRRNFVL</sequence>
<organism evidence="5 6">
    <name type="scientific">Zingiber officinale</name>
    <name type="common">Ginger</name>
    <name type="synonym">Amomum zingiber</name>
    <dbReference type="NCBI Taxonomy" id="94328"/>
    <lineage>
        <taxon>Eukaryota</taxon>
        <taxon>Viridiplantae</taxon>
        <taxon>Streptophyta</taxon>
        <taxon>Embryophyta</taxon>
        <taxon>Tracheophyta</taxon>
        <taxon>Spermatophyta</taxon>
        <taxon>Magnoliopsida</taxon>
        <taxon>Liliopsida</taxon>
        <taxon>Zingiberales</taxon>
        <taxon>Zingiberaceae</taxon>
        <taxon>Zingiber</taxon>
    </lineage>
</organism>
<dbReference type="GO" id="GO:1990904">
    <property type="term" value="C:ribonucleoprotein complex"/>
    <property type="evidence" value="ECO:0007669"/>
    <property type="project" value="InterPro"/>
</dbReference>
<evidence type="ECO:0000313" key="5">
    <source>
        <dbReference type="EMBL" id="KAG6515615.1"/>
    </source>
</evidence>
<dbReference type="GO" id="GO:1901259">
    <property type="term" value="P:chloroplast rRNA processing"/>
    <property type="evidence" value="ECO:0007669"/>
    <property type="project" value="TreeGrafter"/>
</dbReference>
<dbReference type="PROSITE" id="PS50102">
    <property type="entry name" value="RRM"/>
    <property type="match status" value="2"/>
</dbReference>
<accession>A0A8J5HG50</accession>
<keyword evidence="1" id="KW-0677">Repeat</keyword>
<dbReference type="PRINTS" id="PR00961">
    <property type="entry name" value="HUDSXLRNA"/>
</dbReference>
<protein>
    <recommendedName>
        <fullName evidence="4">RRM domain-containing protein</fullName>
    </recommendedName>
</protein>
<dbReference type="InterPro" id="IPR050502">
    <property type="entry name" value="Euk_RNA-bind_prot"/>
</dbReference>
<dbReference type="InterPro" id="IPR002343">
    <property type="entry name" value="Hud_Sxl_RNA"/>
</dbReference>
<evidence type="ECO:0000313" key="6">
    <source>
        <dbReference type="Proteomes" id="UP000734854"/>
    </source>
</evidence>
<gene>
    <name evidence="5" type="ORF">ZIOFF_026044</name>
</gene>
<dbReference type="SUPFAM" id="SSF54928">
    <property type="entry name" value="RNA-binding domain, RBD"/>
    <property type="match status" value="2"/>
</dbReference>
<dbReference type="EMBL" id="JACMSC010000007">
    <property type="protein sequence ID" value="KAG6515615.1"/>
    <property type="molecule type" value="Genomic_DNA"/>
</dbReference>
<dbReference type="Proteomes" id="UP000734854">
    <property type="component" value="Unassembled WGS sequence"/>
</dbReference>
<dbReference type="PANTHER" id="PTHR48025:SF3">
    <property type="entry name" value="31 KDA RIBONUCLEOPROTEIN, CHLOROPLASTIC-RELATED"/>
    <property type="match status" value="1"/>
</dbReference>
<comment type="caution">
    <text evidence="5">The sequence shown here is derived from an EMBL/GenBank/DDBJ whole genome shotgun (WGS) entry which is preliminary data.</text>
</comment>
<dbReference type="InterPro" id="IPR000504">
    <property type="entry name" value="RRM_dom"/>
</dbReference>
<evidence type="ECO:0000256" key="1">
    <source>
        <dbReference type="ARBA" id="ARBA00022737"/>
    </source>
</evidence>
<evidence type="ECO:0000256" key="3">
    <source>
        <dbReference type="PROSITE-ProRule" id="PRU00176"/>
    </source>
</evidence>
<dbReference type="SMART" id="SM00360">
    <property type="entry name" value="RRM"/>
    <property type="match status" value="2"/>
</dbReference>
<keyword evidence="6" id="KW-1185">Reference proteome</keyword>
<dbReference type="PANTHER" id="PTHR48025">
    <property type="entry name" value="OS02G0815200 PROTEIN"/>
    <property type="match status" value="1"/>
</dbReference>
<evidence type="ECO:0000256" key="2">
    <source>
        <dbReference type="ARBA" id="ARBA00022884"/>
    </source>
</evidence>
<dbReference type="AlphaFoldDB" id="A0A8J5HG50"/>
<proteinExistence type="predicted"/>
<name>A0A8J5HG50_ZINOF</name>
<dbReference type="InterPro" id="IPR035979">
    <property type="entry name" value="RBD_domain_sf"/>
</dbReference>